<feature type="compositionally biased region" description="Basic residues" evidence="1">
    <location>
        <begin position="77"/>
        <end position="91"/>
    </location>
</feature>
<feature type="region of interest" description="Disordered" evidence="1">
    <location>
        <begin position="69"/>
        <end position="109"/>
    </location>
</feature>
<dbReference type="EMBL" id="UGYV01000001">
    <property type="protein sequence ID" value="SUI61249.1"/>
    <property type="molecule type" value="Genomic_DNA"/>
</dbReference>
<evidence type="ECO:0000256" key="1">
    <source>
        <dbReference type="SAM" id="MobiDB-lite"/>
    </source>
</evidence>
<name>A0A379ZFI0_9GAMM</name>
<sequence length="109" mass="12374">MFPPSTSLLFSSFQSQDIALVQNISPSMMKYFALASSHLWVKRSGAANGTGIFGILTMSHSYEFDDDDAPWGDNVKGKQKSKRVKQRRRDTKRSYSDDTEVNVYQNKTK</sequence>
<evidence type="ECO:0000313" key="2">
    <source>
        <dbReference type="EMBL" id="SUI61249.1"/>
    </source>
</evidence>
<gene>
    <name evidence="2" type="ORF">NCTC10736_00421</name>
</gene>
<reference evidence="2 3" key="1">
    <citation type="submission" date="2018-06" db="EMBL/GenBank/DDBJ databases">
        <authorList>
            <consortium name="Pathogen Informatics"/>
            <person name="Doyle S."/>
        </authorList>
    </citation>
    <scope>NUCLEOTIDE SEQUENCE [LARGE SCALE GENOMIC DNA]</scope>
    <source>
        <strain evidence="2 3">NCTC10736</strain>
    </source>
</reference>
<evidence type="ECO:0000313" key="3">
    <source>
        <dbReference type="Proteomes" id="UP000255061"/>
    </source>
</evidence>
<protein>
    <submittedName>
        <fullName evidence="2">Uncharacterized protein</fullName>
    </submittedName>
</protein>
<dbReference type="AlphaFoldDB" id="A0A379ZFI0"/>
<dbReference type="Proteomes" id="UP000255061">
    <property type="component" value="Unassembled WGS sequence"/>
</dbReference>
<organism evidence="2 3">
    <name type="scientific">Shewanella morhuae</name>
    <dbReference type="NCBI Taxonomy" id="365591"/>
    <lineage>
        <taxon>Bacteria</taxon>
        <taxon>Pseudomonadati</taxon>
        <taxon>Pseudomonadota</taxon>
        <taxon>Gammaproteobacteria</taxon>
        <taxon>Alteromonadales</taxon>
        <taxon>Shewanellaceae</taxon>
        <taxon>Shewanella</taxon>
    </lineage>
</organism>
<accession>A0A379ZFI0</accession>
<proteinExistence type="predicted"/>